<proteinExistence type="inferred from homology"/>
<keyword evidence="8" id="KW-1185">Reference proteome</keyword>
<dbReference type="GO" id="GO:0007155">
    <property type="term" value="P:cell adhesion"/>
    <property type="evidence" value="ECO:0007669"/>
    <property type="project" value="InterPro"/>
</dbReference>
<dbReference type="SUPFAM" id="SSF53807">
    <property type="entry name" value="Helical backbone' metal receptor"/>
    <property type="match status" value="1"/>
</dbReference>
<dbReference type="EMBL" id="AZGB01000015">
    <property type="protein sequence ID" value="KRM06416.1"/>
    <property type="molecule type" value="Genomic_DNA"/>
</dbReference>
<dbReference type="AlphaFoldDB" id="A0A0R1VKJ9"/>
<evidence type="ECO:0000256" key="6">
    <source>
        <dbReference type="SAM" id="SignalP"/>
    </source>
</evidence>
<reference evidence="7 8" key="1">
    <citation type="journal article" date="2015" name="Genome Announc.">
        <title>Expanding the biotechnology potential of lactobacilli through comparative genomics of 213 strains and associated genera.</title>
        <authorList>
            <person name="Sun Z."/>
            <person name="Harris H.M."/>
            <person name="McCann A."/>
            <person name="Guo C."/>
            <person name="Argimon S."/>
            <person name="Zhang W."/>
            <person name="Yang X."/>
            <person name="Jeffery I.B."/>
            <person name="Cooney J.C."/>
            <person name="Kagawa T.F."/>
            <person name="Liu W."/>
            <person name="Song Y."/>
            <person name="Salvetti E."/>
            <person name="Wrobel A."/>
            <person name="Rasinkangas P."/>
            <person name="Parkhill J."/>
            <person name="Rea M.C."/>
            <person name="O'Sullivan O."/>
            <person name="Ritari J."/>
            <person name="Douillard F.P."/>
            <person name="Paul Ross R."/>
            <person name="Yang R."/>
            <person name="Briner A.E."/>
            <person name="Felis G.E."/>
            <person name="de Vos W.M."/>
            <person name="Barrangou R."/>
            <person name="Klaenhammer T.R."/>
            <person name="Caufield P.W."/>
            <person name="Cui Y."/>
            <person name="Zhang H."/>
            <person name="O'Toole P.W."/>
        </authorList>
    </citation>
    <scope>NUCLEOTIDE SEQUENCE [LARGE SCALE GENOMIC DNA]</scope>
    <source>
        <strain evidence="7 8">DSM 18630</strain>
    </source>
</reference>
<dbReference type="InterPro" id="IPR050492">
    <property type="entry name" value="Bact_metal-bind_prot9"/>
</dbReference>
<evidence type="ECO:0000256" key="1">
    <source>
        <dbReference type="ARBA" id="ARBA00004196"/>
    </source>
</evidence>
<dbReference type="PATRIC" id="fig|1423750.3.peg.578"/>
<dbReference type="InterPro" id="IPR006128">
    <property type="entry name" value="Lipoprotein_PsaA-like"/>
</dbReference>
<dbReference type="GeneID" id="98318595"/>
<dbReference type="Gene3D" id="3.40.50.1980">
    <property type="entry name" value="Nitrogenase molybdenum iron protein domain"/>
    <property type="match status" value="2"/>
</dbReference>
<dbReference type="OrthoDB" id="9810636at2"/>
<feature type="chain" id="PRO_5006412306" evidence="6">
    <location>
        <begin position="24"/>
        <end position="304"/>
    </location>
</feature>
<evidence type="ECO:0000256" key="3">
    <source>
        <dbReference type="ARBA" id="ARBA00022723"/>
    </source>
</evidence>
<feature type="signal peptide" evidence="6">
    <location>
        <begin position="1"/>
        <end position="23"/>
    </location>
</feature>
<comment type="similarity">
    <text evidence="5">Belongs to the bacterial solute-binding protein 9 family.</text>
</comment>
<evidence type="ECO:0000256" key="4">
    <source>
        <dbReference type="ARBA" id="ARBA00022729"/>
    </source>
</evidence>
<dbReference type="PRINTS" id="PR00691">
    <property type="entry name" value="ADHESINB"/>
</dbReference>
<dbReference type="Pfam" id="PF01297">
    <property type="entry name" value="ZnuA"/>
    <property type="match status" value="1"/>
</dbReference>
<accession>A0A0R1VKJ9</accession>
<dbReference type="InterPro" id="IPR006129">
    <property type="entry name" value="AdhesinB"/>
</dbReference>
<dbReference type="STRING" id="1423750.FC89_GL000560"/>
<dbReference type="GO" id="GO:0030313">
    <property type="term" value="C:cell envelope"/>
    <property type="evidence" value="ECO:0007669"/>
    <property type="project" value="UniProtKB-SubCell"/>
</dbReference>
<dbReference type="InterPro" id="IPR006127">
    <property type="entry name" value="ZnuA-like"/>
</dbReference>
<gene>
    <name evidence="7" type="ORF">FC89_GL000560</name>
</gene>
<organism evidence="7 8">
    <name type="scientific">Liquorilactobacillus ghanensis DSM 18630</name>
    <dbReference type="NCBI Taxonomy" id="1423750"/>
    <lineage>
        <taxon>Bacteria</taxon>
        <taxon>Bacillati</taxon>
        <taxon>Bacillota</taxon>
        <taxon>Bacilli</taxon>
        <taxon>Lactobacillales</taxon>
        <taxon>Lactobacillaceae</taxon>
        <taxon>Liquorilactobacillus</taxon>
    </lineage>
</organism>
<sequence>MFKKKWSLLLSILALMFVAGGLAACSNSSQKNNSNKKIKVVASVDFYGEAAKAVLGNKGTVTSVINEPSIDPHDYQPTSKVAKEVSAANVILYNGIGYDSWMTKLAKNNSSATVIRVGEDVLHKKTGDNPHLWYRTQTMPAVANRLAAKFSKLQPKNSAYFKKNAKKFNKSLAPLSAKVQQLSKNSDNKLVDVSEPVFDYSLQELGYKENNTGFAKSVEDGTDPAPKDVKGMQNDIKQHKIAFFVQNTQATDKTVGNLVELAKQHNVPVLQVTETMPKGKNYKQWMMGQYQQLEKIQQQETTKK</sequence>
<dbReference type="GO" id="GO:0030001">
    <property type="term" value="P:metal ion transport"/>
    <property type="evidence" value="ECO:0007669"/>
    <property type="project" value="InterPro"/>
</dbReference>
<dbReference type="PANTHER" id="PTHR42953:SF1">
    <property type="entry name" value="METAL-BINDING PROTEIN HI_0362-RELATED"/>
    <property type="match status" value="1"/>
</dbReference>
<keyword evidence="3" id="KW-0479">Metal-binding</keyword>
<dbReference type="PANTHER" id="PTHR42953">
    <property type="entry name" value="HIGH-AFFINITY ZINC UPTAKE SYSTEM PROTEIN ZNUA-RELATED"/>
    <property type="match status" value="1"/>
</dbReference>
<protein>
    <submittedName>
        <fullName evidence="7">ABC-type metal ion transport system, periplasmic component surface adhesin</fullName>
    </submittedName>
</protein>
<comment type="subcellular location">
    <subcellularLocation>
        <location evidence="1">Cell envelope</location>
    </subcellularLocation>
</comment>
<dbReference type="PROSITE" id="PS51257">
    <property type="entry name" value="PROKAR_LIPOPROTEIN"/>
    <property type="match status" value="1"/>
</dbReference>
<keyword evidence="2 5" id="KW-0813">Transport</keyword>
<evidence type="ECO:0000313" key="8">
    <source>
        <dbReference type="Proteomes" id="UP000051451"/>
    </source>
</evidence>
<dbReference type="CDD" id="cd01020">
    <property type="entry name" value="TroA_b"/>
    <property type="match status" value="1"/>
</dbReference>
<comment type="caution">
    <text evidence="7">The sequence shown here is derived from an EMBL/GenBank/DDBJ whole genome shotgun (WGS) entry which is preliminary data.</text>
</comment>
<name>A0A0R1VKJ9_9LACO</name>
<keyword evidence="4 6" id="KW-0732">Signal</keyword>
<dbReference type="PRINTS" id="PR00690">
    <property type="entry name" value="ADHESNFAMILY"/>
</dbReference>
<evidence type="ECO:0000256" key="2">
    <source>
        <dbReference type="ARBA" id="ARBA00022448"/>
    </source>
</evidence>
<evidence type="ECO:0000313" key="7">
    <source>
        <dbReference type="EMBL" id="KRM06416.1"/>
    </source>
</evidence>
<dbReference type="GO" id="GO:0046872">
    <property type="term" value="F:metal ion binding"/>
    <property type="evidence" value="ECO:0007669"/>
    <property type="project" value="UniProtKB-KW"/>
</dbReference>
<evidence type="ECO:0000256" key="5">
    <source>
        <dbReference type="RuleBase" id="RU003512"/>
    </source>
</evidence>
<dbReference type="Proteomes" id="UP000051451">
    <property type="component" value="Unassembled WGS sequence"/>
</dbReference>
<dbReference type="RefSeq" id="WP_057871334.1">
    <property type="nucleotide sequence ID" value="NZ_AZGB01000015.1"/>
</dbReference>